<dbReference type="CDD" id="cd05301">
    <property type="entry name" value="GDH"/>
    <property type="match status" value="1"/>
</dbReference>
<evidence type="ECO:0000313" key="6">
    <source>
        <dbReference type="EMBL" id="WZL76064.1"/>
    </source>
</evidence>
<gene>
    <name evidence="6" type="primary">gyaR</name>
    <name evidence="6" type="ORF">QBE54_10890</name>
</gene>
<dbReference type="SUPFAM" id="SSF51735">
    <property type="entry name" value="NAD(P)-binding Rossmann-fold domains"/>
    <property type="match status" value="1"/>
</dbReference>
<dbReference type="Gene3D" id="3.40.50.720">
    <property type="entry name" value="NAD(P)-binding Rossmann-like Domain"/>
    <property type="match status" value="2"/>
</dbReference>
<dbReference type="SUPFAM" id="SSF52283">
    <property type="entry name" value="Formate/glycerate dehydrogenase catalytic domain-like"/>
    <property type="match status" value="1"/>
</dbReference>
<dbReference type="InterPro" id="IPR036291">
    <property type="entry name" value="NAD(P)-bd_dom_sf"/>
</dbReference>
<dbReference type="GO" id="GO:0047964">
    <property type="term" value="F:glyoxylate reductase (NADH) activity"/>
    <property type="evidence" value="ECO:0007669"/>
    <property type="project" value="UniProtKB-EC"/>
</dbReference>
<evidence type="ECO:0000313" key="7">
    <source>
        <dbReference type="Proteomes" id="UP001461341"/>
    </source>
</evidence>
<dbReference type="InterPro" id="IPR006140">
    <property type="entry name" value="D-isomer_DH_NAD-bd"/>
</dbReference>
<dbReference type="InterPro" id="IPR029753">
    <property type="entry name" value="D-isomer_DH_CS"/>
</dbReference>
<dbReference type="EC" id="1.1.1.26" evidence="6"/>
<evidence type="ECO:0000256" key="1">
    <source>
        <dbReference type="ARBA" id="ARBA00005854"/>
    </source>
</evidence>
<accession>A0ABZ2YAN2</accession>
<dbReference type="InterPro" id="IPR006139">
    <property type="entry name" value="D-isomer_2_OHA_DH_cat_dom"/>
</dbReference>
<organism evidence="6 7">
    <name type="scientific">Thermatribacter velox</name>
    <dbReference type="NCBI Taxonomy" id="3039681"/>
    <lineage>
        <taxon>Bacteria</taxon>
        <taxon>Pseudomonadati</taxon>
        <taxon>Atribacterota</taxon>
        <taxon>Atribacteria</taxon>
        <taxon>Atribacterales</taxon>
        <taxon>Thermatribacteraceae</taxon>
        <taxon>Thermatribacter</taxon>
    </lineage>
</organism>
<proteinExistence type="inferred from homology"/>
<name>A0ABZ2YAN2_9BACT</name>
<evidence type="ECO:0000256" key="2">
    <source>
        <dbReference type="ARBA" id="ARBA00023002"/>
    </source>
</evidence>
<reference evidence="6 7" key="1">
    <citation type="submission" date="2023-03" db="EMBL/GenBank/DDBJ databases">
        <title>Novel Species.</title>
        <authorList>
            <person name="Ma S."/>
        </authorList>
    </citation>
    <scope>NUCLEOTIDE SEQUENCE [LARGE SCALE GENOMIC DNA]</scope>
    <source>
        <strain evidence="6 7">B11</strain>
    </source>
</reference>
<evidence type="ECO:0000259" key="4">
    <source>
        <dbReference type="Pfam" id="PF00389"/>
    </source>
</evidence>
<dbReference type="InterPro" id="IPR029752">
    <property type="entry name" value="D-isomer_DH_CS1"/>
</dbReference>
<keyword evidence="2 3" id="KW-0560">Oxidoreductase</keyword>
<dbReference type="EMBL" id="CP121689">
    <property type="protein sequence ID" value="WZL76064.1"/>
    <property type="molecule type" value="Genomic_DNA"/>
</dbReference>
<dbReference type="Pfam" id="PF02826">
    <property type="entry name" value="2-Hacid_dh_C"/>
    <property type="match status" value="1"/>
</dbReference>
<feature type="domain" description="D-isomer specific 2-hydroxyacid dehydrogenase NAD-binding" evidence="5">
    <location>
        <begin position="113"/>
        <end position="290"/>
    </location>
</feature>
<dbReference type="Pfam" id="PF00389">
    <property type="entry name" value="2-Hacid_dh"/>
    <property type="match status" value="1"/>
</dbReference>
<dbReference type="Proteomes" id="UP001461341">
    <property type="component" value="Chromosome"/>
</dbReference>
<evidence type="ECO:0000259" key="5">
    <source>
        <dbReference type="Pfam" id="PF02826"/>
    </source>
</evidence>
<dbReference type="RefSeq" id="WP_369018219.1">
    <property type="nucleotide sequence ID" value="NZ_CP121689.1"/>
</dbReference>
<keyword evidence="7" id="KW-1185">Reference proteome</keyword>
<feature type="domain" description="D-isomer specific 2-hydroxyacid dehydrogenase catalytic" evidence="4">
    <location>
        <begin position="7"/>
        <end position="322"/>
    </location>
</feature>
<evidence type="ECO:0000256" key="3">
    <source>
        <dbReference type="RuleBase" id="RU003719"/>
    </source>
</evidence>
<dbReference type="InterPro" id="IPR050223">
    <property type="entry name" value="D-isomer_2-hydroxyacid_DH"/>
</dbReference>
<dbReference type="PANTHER" id="PTHR10996">
    <property type="entry name" value="2-HYDROXYACID DEHYDROGENASE-RELATED"/>
    <property type="match status" value="1"/>
</dbReference>
<dbReference type="PROSITE" id="PS00670">
    <property type="entry name" value="D_2_HYDROXYACID_DH_2"/>
    <property type="match status" value="1"/>
</dbReference>
<dbReference type="NCBIfam" id="NF009714">
    <property type="entry name" value="PRK13243.1"/>
    <property type="match status" value="1"/>
</dbReference>
<sequence length="336" mass="37462">MQAKPQVFITRRIPEEGIKMIIEYCETEISDFDGVLPREMLLKKVKNKEGILCLLTDTIDKEVMDAAGPRLKVISNYAVGFNNIDVEEATRRGIMVTNTPGVLTETTADLAWTLMMSIARRIVEADKFVRAGKFRGWEPLLLLGTDVYGATLGIIGFGRIGQAMARRASGFNMKVIYYDSQRAPSQVEKELGASYRTLPELLSEADFVTIHVPLTPQTHHLIGEKELKMMKKEAYLINTARGPIVDEKALVRALQEKWIRGAALDVFENEPEVEPELLKLDNVVLAPHIGSATYATRTKMAIMAAENLIKALQGEIPPNLVNPEVLEKNKNSQKQG</sequence>
<dbReference type="PROSITE" id="PS00065">
    <property type="entry name" value="D_2_HYDROXYACID_DH_1"/>
    <property type="match status" value="1"/>
</dbReference>
<comment type="similarity">
    <text evidence="1 3">Belongs to the D-isomer specific 2-hydroxyacid dehydrogenase family.</text>
</comment>
<protein>
    <submittedName>
        <fullName evidence="6">Glyoxylate reductase</fullName>
        <ecNumber evidence="6">1.1.1.26</ecNumber>
    </submittedName>
</protein>
<dbReference type="PANTHER" id="PTHR10996:SF283">
    <property type="entry name" value="GLYOXYLATE_HYDROXYPYRUVATE REDUCTASE B"/>
    <property type="match status" value="1"/>
</dbReference>